<dbReference type="Proteomes" id="UP001317532">
    <property type="component" value="Chromosome"/>
</dbReference>
<gene>
    <name evidence="2" type="ORF">WPS_18630</name>
</gene>
<reference evidence="2 3" key="1">
    <citation type="journal article" date="2022" name="ISME Commun">
        <title>Vulcanimicrobium alpinus gen. nov. sp. nov., the first cultivated representative of the candidate phylum 'Eremiobacterota', is a metabolically versatile aerobic anoxygenic phototroph.</title>
        <authorList>
            <person name="Yabe S."/>
            <person name="Muto K."/>
            <person name="Abe K."/>
            <person name="Yokota A."/>
            <person name="Staudigel H."/>
            <person name="Tebo B.M."/>
        </authorList>
    </citation>
    <scope>NUCLEOTIDE SEQUENCE [LARGE SCALE GENOMIC DNA]</scope>
    <source>
        <strain evidence="2 3">WC8-2</strain>
    </source>
</reference>
<dbReference type="SUPFAM" id="SSF51735">
    <property type="entry name" value="NAD(P)-binding Rossmann-fold domains"/>
    <property type="match status" value="1"/>
</dbReference>
<sequence>MKILVTGATGYIGGRLVPELLAAGHDVRCFVRDPARLLDRFPGVEVVGGDVFDDDSVRAAMTGCDTAYYLVHSMSDDRHDFRQRDRDAARRFGAHARAAGLARIIYLGGLGEERPRRALSKHLRSRHEVGEELRAGGVPVIEFRAAIIVGSGSISFEMLRYLTERLPVMIAPKWVRTRCQPIAVRDVITYLVAALTLPPDRGRIVGIGGADVLPYCDMMLRYARLRGLARRIVVVPFFSPRLSSYWIHFVTPIPSPIARPLVEGLFNEVVVREPSARELFPAICPIGYDEAVRRALDRYASTGPATTWFDAFDVRALPGEFAGSEQGMLIDRRERVAHASATALFRVFTSLGGTKGWLYADWLWELRGVMDRMVGGIGTRRGRRSATELRVGDAVDFWRVEAYRPPSLLRLRAEMKLPGHAWLQFEAIANDDGTTSLRQTAFFDPRGILGFLYWYSVMPFHGFIFANLATRIVREAEASIERGRMVVAG</sequence>
<dbReference type="InterPro" id="IPR036291">
    <property type="entry name" value="NAD(P)-bd_dom_sf"/>
</dbReference>
<dbReference type="KEGG" id="vab:WPS_18630"/>
<dbReference type="CDD" id="cd05245">
    <property type="entry name" value="SDR_a2"/>
    <property type="match status" value="1"/>
</dbReference>
<dbReference type="PANTHER" id="PTHR48079:SF6">
    <property type="entry name" value="NAD(P)-BINDING DOMAIN-CONTAINING PROTEIN-RELATED"/>
    <property type="match status" value="1"/>
</dbReference>
<dbReference type="AlphaFoldDB" id="A0AAN1XWB4"/>
<evidence type="ECO:0000313" key="3">
    <source>
        <dbReference type="Proteomes" id="UP001317532"/>
    </source>
</evidence>
<feature type="domain" description="NAD(P)-binding" evidence="1">
    <location>
        <begin position="7"/>
        <end position="115"/>
    </location>
</feature>
<dbReference type="InterPro" id="IPR021295">
    <property type="entry name" value="DUF2867"/>
</dbReference>
<dbReference type="Gene3D" id="3.40.50.720">
    <property type="entry name" value="NAD(P)-binding Rossmann-like Domain"/>
    <property type="match status" value="1"/>
</dbReference>
<dbReference type="InterPro" id="IPR016040">
    <property type="entry name" value="NAD(P)-bd_dom"/>
</dbReference>
<dbReference type="PANTHER" id="PTHR48079">
    <property type="entry name" value="PROTEIN YEEZ"/>
    <property type="match status" value="1"/>
</dbReference>
<dbReference type="RefSeq" id="WP_317994241.1">
    <property type="nucleotide sequence ID" value="NZ_AP025523.1"/>
</dbReference>
<evidence type="ECO:0000259" key="1">
    <source>
        <dbReference type="Pfam" id="PF13460"/>
    </source>
</evidence>
<name>A0AAN1XWB4_UNVUL</name>
<dbReference type="GO" id="GO:0004029">
    <property type="term" value="F:aldehyde dehydrogenase (NAD+) activity"/>
    <property type="evidence" value="ECO:0007669"/>
    <property type="project" value="TreeGrafter"/>
</dbReference>
<evidence type="ECO:0000313" key="2">
    <source>
        <dbReference type="EMBL" id="BDE06587.1"/>
    </source>
</evidence>
<organism evidence="2 3">
    <name type="scientific">Vulcanimicrobium alpinum</name>
    <dbReference type="NCBI Taxonomy" id="3016050"/>
    <lineage>
        <taxon>Bacteria</taxon>
        <taxon>Bacillati</taxon>
        <taxon>Vulcanimicrobiota</taxon>
        <taxon>Vulcanimicrobiia</taxon>
        <taxon>Vulcanimicrobiales</taxon>
        <taxon>Vulcanimicrobiaceae</taxon>
        <taxon>Vulcanimicrobium</taxon>
    </lineage>
</organism>
<proteinExistence type="predicted"/>
<dbReference type="GO" id="GO:0005737">
    <property type="term" value="C:cytoplasm"/>
    <property type="evidence" value="ECO:0007669"/>
    <property type="project" value="TreeGrafter"/>
</dbReference>
<dbReference type="SUPFAM" id="SSF55961">
    <property type="entry name" value="Bet v1-like"/>
    <property type="match status" value="1"/>
</dbReference>
<accession>A0AAN1XWB4</accession>
<dbReference type="Pfam" id="PF11066">
    <property type="entry name" value="DUF2867"/>
    <property type="match status" value="1"/>
</dbReference>
<keyword evidence="3" id="KW-1185">Reference proteome</keyword>
<dbReference type="EMBL" id="AP025523">
    <property type="protein sequence ID" value="BDE06587.1"/>
    <property type="molecule type" value="Genomic_DNA"/>
</dbReference>
<dbReference type="InterPro" id="IPR051783">
    <property type="entry name" value="NAD(P)-dependent_oxidoreduct"/>
</dbReference>
<dbReference type="Pfam" id="PF13460">
    <property type="entry name" value="NAD_binding_10"/>
    <property type="match status" value="1"/>
</dbReference>
<protein>
    <submittedName>
        <fullName evidence="2">NAD(P)-dependent oxidoreductase</fullName>
    </submittedName>
</protein>